<feature type="domain" description="U-box" evidence="1">
    <location>
        <begin position="1"/>
        <end position="73"/>
    </location>
</feature>
<protein>
    <recommendedName>
        <fullName evidence="1">U-box domain-containing protein</fullName>
    </recommendedName>
</protein>
<dbReference type="CDD" id="cd16655">
    <property type="entry name" value="RING-Ubox_WDSUB1-like"/>
    <property type="match status" value="1"/>
</dbReference>
<evidence type="ECO:0000313" key="3">
    <source>
        <dbReference type="EMBL" id="CAF4091784.1"/>
    </source>
</evidence>
<dbReference type="Proteomes" id="UP000682733">
    <property type="component" value="Unassembled WGS sequence"/>
</dbReference>
<dbReference type="PANTHER" id="PTHR46573:SF1">
    <property type="entry name" value="WD REPEAT, SAM AND U-BOX DOMAIN-CONTAINING PROTEIN 1"/>
    <property type="match status" value="1"/>
</dbReference>
<dbReference type="GO" id="GO:0016567">
    <property type="term" value="P:protein ubiquitination"/>
    <property type="evidence" value="ECO:0007669"/>
    <property type="project" value="InterPro"/>
</dbReference>
<name>A0A8S2F090_9BILA</name>
<proteinExistence type="predicted"/>
<organism evidence="2 4">
    <name type="scientific">Didymodactylos carnosus</name>
    <dbReference type="NCBI Taxonomy" id="1234261"/>
    <lineage>
        <taxon>Eukaryota</taxon>
        <taxon>Metazoa</taxon>
        <taxon>Spiralia</taxon>
        <taxon>Gnathifera</taxon>
        <taxon>Rotifera</taxon>
        <taxon>Eurotatoria</taxon>
        <taxon>Bdelloidea</taxon>
        <taxon>Philodinida</taxon>
        <taxon>Philodinidae</taxon>
        <taxon>Didymodactylos</taxon>
    </lineage>
</organism>
<dbReference type="Pfam" id="PF04564">
    <property type="entry name" value="U-box"/>
    <property type="match status" value="1"/>
</dbReference>
<dbReference type="GO" id="GO:0004842">
    <property type="term" value="F:ubiquitin-protein transferase activity"/>
    <property type="evidence" value="ECO:0007669"/>
    <property type="project" value="InterPro"/>
</dbReference>
<dbReference type="SMART" id="SM00504">
    <property type="entry name" value="Ubox"/>
    <property type="match status" value="1"/>
</dbReference>
<evidence type="ECO:0000259" key="1">
    <source>
        <dbReference type="PROSITE" id="PS51698"/>
    </source>
</evidence>
<dbReference type="PROSITE" id="PS51698">
    <property type="entry name" value="U_BOX"/>
    <property type="match status" value="1"/>
</dbReference>
<dbReference type="Proteomes" id="UP000677228">
    <property type="component" value="Unassembled WGS sequence"/>
</dbReference>
<reference evidence="2" key="1">
    <citation type="submission" date="2021-02" db="EMBL/GenBank/DDBJ databases">
        <authorList>
            <person name="Nowell W R."/>
        </authorList>
    </citation>
    <scope>NUCLEOTIDE SEQUENCE</scope>
</reference>
<dbReference type="SUPFAM" id="SSF57850">
    <property type="entry name" value="RING/U-box"/>
    <property type="match status" value="1"/>
</dbReference>
<dbReference type="Gene3D" id="3.30.40.10">
    <property type="entry name" value="Zinc/RING finger domain, C3HC4 (zinc finger)"/>
    <property type="match status" value="1"/>
</dbReference>
<evidence type="ECO:0000313" key="2">
    <source>
        <dbReference type="EMBL" id="CAF1286846.1"/>
    </source>
</evidence>
<dbReference type="EMBL" id="CAJOBA010040258">
    <property type="protein sequence ID" value="CAF4091784.1"/>
    <property type="molecule type" value="Genomic_DNA"/>
</dbReference>
<sequence>MNDSLTCPITFDLFRDPVVAEDGHTYEREAIINWIREKGTSPITREPLTTESLRPNYTVKKVVDEFKATKRSKNVKQRSTFTDLKHSLLQGQDELAVCKPMNRIKVHHFHFCAGFVEFPQKIYIKLNYRT</sequence>
<dbReference type="PANTHER" id="PTHR46573">
    <property type="entry name" value="WD REPEAT, SAM AND U-BOX DOMAIN-CONTAINING PROTEIN 1"/>
    <property type="match status" value="1"/>
</dbReference>
<comment type="caution">
    <text evidence="2">The sequence shown here is derived from an EMBL/GenBank/DDBJ whole genome shotgun (WGS) entry which is preliminary data.</text>
</comment>
<dbReference type="EMBL" id="CAJNOK010018695">
    <property type="protein sequence ID" value="CAF1286846.1"/>
    <property type="molecule type" value="Genomic_DNA"/>
</dbReference>
<accession>A0A8S2F090</accession>
<dbReference type="InterPro" id="IPR052085">
    <property type="entry name" value="WD-SAM-U-box"/>
</dbReference>
<dbReference type="InterPro" id="IPR003613">
    <property type="entry name" value="Ubox_domain"/>
</dbReference>
<gene>
    <name evidence="2" type="ORF">OVA965_LOCUS27902</name>
    <name evidence="3" type="ORF">TMI583_LOCUS28647</name>
</gene>
<dbReference type="InterPro" id="IPR013083">
    <property type="entry name" value="Znf_RING/FYVE/PHD"/>
</dbReference>
<dbReference type="AlphaFoldDB" id="A0A8S2F090"/>
<evidence type="ECO:0000313" key="4">
    <source>
        <dbReference type="Proteomes" id="UP000677228"/>
    </source>
</evidence>